<dbReference type="PANTHER" id="PTHR24260:SF147">
    <property type="entry name" value="EG:BACR7A4.3 PROTEIN-RELATED"/>
    <property type="match status" value="1"/>
</dbReference>
<keyword evidence="8" id="KW-1185">Reference proteome</keyword>
<dbReference type="InterPro" id="IPR018114">
    <property type="entry name" value="TRYPSIN_HIS"/>
</dbReference>
<dbReference type="SMART" id="SM00680">
    <property type="entry name" value="CLIP"/>
    <property type="match status" value="1"/>
</dbReference>
<gene>
    <name evidence="7" type="ORF">HERILL_LOCUS7358</name>
</gene>
<keyword evidence="2" id="KW-1015">Disulfide bond</keyword>
<proteinExistence type="inferred from homology"/>
<feature type="chain" id="PRO_5031403310" description="Peptidase S1 domain-containing protein" evidence="5">
    <location>
        <begin position="25"/>
        <end position="365"/>
    </location>
</feature>
<dbReference type="GO" id="GO:0004252">
    <property type="term" value="F:serine-type endopeptidase activity"/>
    <property type="evidence" value="ECO:0007669"/>
    <property type="project" value="InterPro"/>
</dbReference>
<dbReference type="GO" id="GO:0006508">
    <property type="term" value="P:proteolysis"/>
    <property type="evidence" value="ECO:0007669"/>
    <property type="project" value="UniProtKB-KW"/>
</dbReference>
<evidence type="ECO:0000313" key="8">
    <source>
        <dbReference type="Proteomes" id="UP000594454"/>
    </source>
</evidence>
<name>A0A7R8UP66_HERIL</name>
<evidence type="ECO:0000256" key="1">
    <source>
        <dbReference type="ARBA" id="ARBA00022729"/>
    </source>
</evidence>
<dbReference type="InterPro" id="IPR022700">
    <property type="entry name" value="CLIP"/>
</dbReference>
<dbReference type="InterPro" id="IPR043504">
    <property type="entry name" value="Peptidase_S1_PA_chymotrypsin"/>
</dbReference>
<dbReference type="PANTHER" id="PTHR24260">
    <property type="match status" value="1"/>
</dbReference>
<dbReference type="SUPFAM" id="SSF50494">
    <property type="entry name" value="Trypsin-like serine proteases"/>
    <property type="match status" value="1"/>
</dbReference>
<dbReference type="InParanoid" id="A0A7R8UP66"/>
<dbReference type="InterPro" id="IPR009003">
    <property type="entry name" value="Peptidase_S1_PA"/>
</dbReference>
<evidence type="ECO:0000256" key="5">
    <source>
        <dbReference type="SAM" id="SignalP"/>
    </source>
</evidence>
<feature type="domain" description="Peptidase S1" evidence="6">
    <location>
        <begin position="118"/>
        <end position="362"/>
    </location>
</feature>
<dbReference type="InterPro" id="IPR051333">
    <property type="entry name" value="CLIP_Serine_Protease"/>
</dbReference>
<dbReference type="InterPro" id="IPR033116">
    <property type="entry name" value="TRYPSIN_SER"/>
</dbReference>
<keyword evidence="1 5" id="KW-0732">Signal</keyword>
<keyword evidence="4" id="KW-0645">Protease</keyword>
<evidence type="ECO:0000259" key="6">
    <source>
        <dbReference type="PROSITE" id="PS50240"/>
    </source>
</evidence>
<evidence type="ECO:0000256" key="2">
    <source>
        <dbReference type="ARBA" id="ARBA00023157"/>
    </source>
</evidence>
<dbReference type="PRINTS" id="PR00722">
    <property type="entry name" value="CHYMOTRYPSIN"/>
</dbReference>
<reference evidence="7 8" key="1">
    <citation type="submission" date="2020-11" db="EMBL/GenBank/DDBJ databases">
        <authorList>
            <person name="Wallbank WR R."/>
            <person name="Pardo Diaz C."/>
            <person name="Kozak K."/>
            <person name="Martin S."/>
            <person name="Jiggins C."/>
            <person name="Moest M."/>
            <person name="Warren A I."/>
            <person name="Generalovic N T."/>
            <person name="Byers J.R.P. K."/>
            <person name="Montejo-Kovacevich G."/>
            <person name="Yen C E."/>
        </authorList>
    </citation>
    <scope>NUCLEOTIDE SEQUENCE [LARGE SCALE GENOMIC DNA]</scope>
</reference>
<dbReference type="Proteomes" id="UP000594454">
    <property type="component" value="Chromosome 3"/>
</dbReference>
<keyword evidence="4" id="KW-0720">Serine protease</keyword>
<dbReference type="AlphaFoldDB" id="A0A7R8UP66"/>
<dbReference type="CDD" id="cd00190">
    <property type="entry name" value="Tryp_SPc"/>
    <property type="match status" value="1"/>
</dbReference>
<accession>A0A7R8UP66</accession>
<dbReference type="EMBL" id="LR899011">
    <property type="protein sequence ID" value="CAD7084468.1"/>
    <property type="molecule type" value="Genomic_DNA"/>
</dbReference>
<dbReference type="InterPro" id="IPR001314">
    <property type="entry name" value="Peptidase_S1A"/>
</dbReference>
<protein>
    <recommendedName>
        <fullName evidence="6">Peptidase S1 domain-containing protein</fullName>
    </recommendedName>
</protein>
<organism evidence="7 8">
    <name type="scientific">Hermetia illucens</name>
    <name type="common">Black soldier fly</name>
    <dbReference type="NCBI Taxonomy" id="343691"/>
    <lineage>
        <taxon>Eukaryota</taxon>
        <taxon>Metazoa</taxon>
        <taxon>Ecdysozoa</taxon>
        <taxon>Arthropoda</taxon>
        <taxon>Hexapoda</taxon>
        <taxon>Insecta</taxon>
        <taxon>Pterygota</taxon>
        <taxon>Neoptera</taxon>
        <taxon>Endopterygota</taxon>
        <taxon>Diptera</taxon>
        <taxon>Brachycera</taxon>
        <taxon>Stratiomyomorpha</taxon>
        <taxon>Stratiomyidae</taxon>
        <taxon>Hermetiinae</taxon>
        <taxon>Hermetia</taxon>
    </lineage>
</organism>
<keyword evidence="4" id="KW-0378">Hydrolase</keyword>
<dbReference type="PROSITE" id="PS00134">
    <property type="entry name" value="TRYPSIN_HIS"/>
    <property type="match status" value="1"/>
</dbReference>
<dbReference type="SMART" id="SM00020">
    <property type="entry name" value="Tryp_SPc"/>
    <property type="match status" value="1"/>
</dbReference>
<dbReference type="Pfam" id="PF00089">
    <property type="entry name" value="Trypsin"/>
    <property type="match status" value="1"/>
</dbReference>
<dbReference type="InterPro" id="IPR001254">
    <property type="entry name" value="Trypsin_dom"/>
</dbReference>
<comment type="similarity">
    <text evidence="3">Belongs to the peptidase S1 family. CLIP subfamily.</text>
</comment>
<dbReference type="PROSITE" id="PS50240">
    <property type="entry name" value="TRYPSIN_DOM"/>
    <property type="match status" value="1"/>
</dbReference>
<dbReference type="OrthoDB" id="10004439at2759"/>
<dbReference type="OMA" id="IALWINC"/>
<evidence type="ECO:0000256" key="3">
    <source>
        <dbReference type="ARBA" id="ARBA00024195"/>
    </source>
</evidence>
<sequence length="365" mass="40548">MKSARILIIFPLVFLIFLNKVSNGQDDIYFPLDTERAEGENCRRSDGVAGTCRRVENCQRSVRHLRDEDFCSFSGRMAIYCCPNSAPRLGTSEIPITSVDELCEAFYPRQQPHYNILITGGRKSLANQHPYMAAIGWRDFDGEIQWRCGGSVVSRKFVLTAAHCTMVRRARPDIVRTGDLNLRITENNTHPVDHDIIGIYVHPEYRANSVYHDIALLKISPNFGISPTNQPACLWSSNNIPVSELTALGYGTTEYSGPDVEILYEVEIPVLSNQACRIELPPSRSLPFGIIDGQMCALDPNGQKDTCQGDSGGPLQFSNNVGGRRRPTIVGITSFGQYCAGPSPGIYTRVSAYLNWIEPILLSDL</sequence>
<dbReference type="PROSITE" id="PS00135">
    <property type="entry name" value="TRYPSIN_SER"/>
    <property type="match status" value="1"/>
</dbReference>
<feature type="signal peptide" evidence="5">
    <location>
        <begin position="1"/>
        <end position="24"/>
    </location>
</feature>
<dbReference type="Gene3D" id="2.40.10.10">
    <property type="entry name" value="Trypsin-like serine proteases"/>
    <property type="match status" value="1"/>
</dbReference>
<evidence type="ECO:0000256" key="4">
    <source>
        <dbReference type="RuleBase" id="RU363034"/>
    </source>
</evidence>
<evidence type="ECO:0000313" key="7">
    <source>
        <dbReference type="EMBL" id="CAD7084468.1"/>
    </source>
</evidence>